<dbReference type="PROSITE" id="PS51229">
    <property type="entry name" value="DCUN1"/>
    <property type="match status" value="1"/>
</dbReference>
<keyword evidence="6" id="KW-1185">Reference proteome</keyword>
<feature type="domain" description="DCUN1" evidence="4">
    <location>
        <begin position="192"/>
        <end position="277"/>
    </location>
</feature>
<dbReference type="Proteomes" id="UP001374535">
    <property type="component" value="Chromosome 1"/>
</dbReference>
<reference evidence="5 6" key="1">
    <citation type="journal article" date="2023" name="Life. Sci Alliance">
        <title>Evolutionary insights into 3D genome organization and epigenetic landscape of Vigna mungo.</title>
        <authorList>
            <person name="Junaid A."/>
            <person name="Singh B."/>
            <person name="Bhatia S."/>
        </authorList>
    </citation>
    <scope>NUCLEOTIDE SEQUENCE [LARGE SCALE GENOMIC DNA]</scope>
    <source>
        <strain evidence="5">Urdbean</strain>
    </source>
</reference>
<dbReference type="GO" id="GO:0045116">
    <property type="term" value="P:protein neddylation"/>
    <property type="evidence" value="ECO:0007669"/>
    <property type="project" value="TreeGrafter"/>
</dbReference>
<feature type="compositionally biased region" description="Basic and acidic residues" evidence="3">
    <location>
        <begin position="10"/>
        <end position="23"/>
    </location>
</feature>
<evidence type="ECO:0000256" key="3">
    <source>
        <dbReference type="SAM" id="MobiDB-lite"/>
    </source>
</evidence>
<dbReference type="GO" id="GO:0097602">
    <property type="term" value="F:cullin family protein binding"/>
    <property type="evidence" value="ECO:0007669"/>
    <property type="project" value="TreeGrafter"/>
</dbReference>
<dbReference type="GO" id="GO:0000151">
    <property type="term" value="C:ubiquitin ligase complex"/>
    <property type="evidence" value="ECO:0007669"/>
    <property type="project" value="TreeGrafter"/>
</dbReference>
<name>A0AAQ3SAK5_VIGMU</name>
<dbReference type="GO" id="GO:0032182">
    <property type="term" value="F:ubiquitin-like protein binding"/>
    <property type="evidence" value="ECO:0007669"/>
    <property type="project" value="TreeGrafter"/>
</dbReference>
<proteinExistence type="predicted"/>
<organism evidence="5 6">
    <name type="scientific">Vigna mungo</name>
    <name type="common">Black gram</name>
    <name type="synonym">Phaseolus mungo</name>
    <dbReference type="NCBI Taxonomy" id="3915"/>
    <lineage>
        <taxon>Eukaryota</taxon>
        <taxon>Viridiplantae</taxon>
        <taxon>Streptophyta</taxon>
        <taxon>Embryophyta</taxon>
        <taxon>Tracheophyta</taxon>
        <taxon>Spermatophyta</taxon>
        <taxon>Magnoliopsida</taxon>
        <taxon>eudicotyledons</taxon>
        <taxon>Gunneridae</taxon>
        <taxon>Pentapetalae</taxon>
        <taxon>rosids</taxon>
        <taxon>fabids</taxon>
        <taxon>Fabales</taxon>
        <taxon>Fabaceae</taxon>
        <taxon>Papilionoideae</taxon>
        <taxon>50 kb inversion clade</taxon>
        <taxon>NPAAA clade</taxon>
        <taxon>indigoferoid/millettioid clade</taxon>
        <taxon>Phaseoleae</taxon>
        <taxon>Vigna</taxon>
    </lineage>
</organism>
<evidence type="ECO:0000256" key="2">
    <source>
        <dbReference type="SAM" id="Coils"/>
    </source>
</evidence>
<feature type="coiled-coil region" evidence="2">
    <location>
        <begin position="546"/>
        <end position="573"/>
    </location>
</feature>
<evidence type="ECO:0000313" key="6">
    <source>
        <dbReference type="Proteomes" id="UP001374535"/>
    </source>
</evidence>
<dbReference type="AlphaFoldDB" id="A0AAQ3SAK5"/>
<dbReference type="PANTHER" id="PTHR12281">
    <property type="entry name" value="RP42 RELATED"/>
    <property type="match status" value="1"/>
</dbReference>
<sequence>MSSSSTSPRENQKLRTQKEEKRVFGLSMRRSSASKKTGQSYSTPTATDLFRSVYSHHFFLPTTCPAVMNMLCRVSDGLLATFVSSNKRSPYCASCQPSTVQWWYGLACDVSVAVEVRSSSNGGSGNFLLIMLLHLTSRNGLCEISDGLGTGKCMSHMLTCEVEDMDEWKRGLKALRADTISKLRKALSDLEKEEKQKSIDIESICELLTLVLGSTFPSQVNSFVEYLKTQNDYKVINMDQWMGFFRFCNEISYPSLDDYDPELAWPLILDNFVEWRLATAKSDRQHSDAFNFSVIGQIKKKKEKILGIREDHEEDPTINGEGGGSGRRVLLLPLRPLAGDGVEVGFFPSLAKASFSPSHGFSSILEVPLTDSGKTIDPTWNRISEMVAIFGDEIVSVSSVFRGEFFHNRLHLTGSHVGFSDQNRFSESETFAPPWFPLEYPRRRILVSPEGEFNANKEEIERPRKLFFLADVDLRWVLAEIQKGKKKQRTLHAGMVNSEAEPVSVTVHRCQIVYVERRRFLSSSCTAFCCRVLIRKTATTSSPFHAEEKEKEKEEEEEEAVQYEMKVEAFSHQRVSRKALVVLASGFHGGGWWRWRIYSVLHTHENVFINEGFGIGVKLRLCLKHELVWYWV</sequence>
<dbReference type="EMBL" id="CP144700">
    <property type="protein sequence ID" value="WVZ23612.1"/>
    <property type="molecule type" value="Genomic_DNA"/>
</dbReference>
<feature type="compositionally biased region" description="Polar residues" evidence="3">
    <location>
        <begin position="29"/>
        <end position="41"/>
    </location>
</feature>
<evidence type="ECO:0000256" key="1">
    <source>
        <dbReference type="RuleBase" id="RU410713"/>
    </source>
</evidence>
<feature type="region of interest" description="Disordered" evidence="3">
    <location>
        <begin position="1"/>
        <end position="41"/>
    </location>
</feature>
<comment type="function">
    <text evidence="1">Neddylation of cullins play an essential role in the regulation of SCF-type complexes activity.</text>
</comment>
<dbReference type="Pfam" id="PF03556">
    <property type="entry name" value="Cullin_binding"/>
    <property type="match status" value="1"/>
</dbReference>
<accession>A0AAQ3SAK5</accession>
<dbReference type="GO" id="GO:0031624">
    <property type="term" value="F:ubiquitin conjugating enzyme binding"/>
    <property type="evidence" value="ECO:0007669"/>
    <property type="project" value="TreeGrafter"/>
</dbReference>
<evidence type="ECO:0000259" key="4">
    <source>
        <dbReference type="PROSITE" id="PS51229"/>
    </source>
</evidence>
<protein>
    <recommendedName>
        <fullName evidence="1">Defective in cullin neddylation protein</fullName>
    </recommendedName>
</protein>
<keyword evidence="2" id="KW-0175">Coiled coil</keyword>
<dbReference type="InterPro" id="IPR042460">
    <property type="entry name" value="DCN1-like_PONY"/>
</dbReference>
<dbReference type="PANTHER" id="PTHR12281:SF12">
    <property type="entry name" value="DEFECTIVE IN CULLIN NEDDYLATION PROTEIN"/>
    <property type="match status" value="1"/>
</dbReference>
<dbReference type="InterPro" id="IPR005176">
    <property type="entry name" value="PONY_dom"/>
</dbReference>
<evidence type="ECO:0000313" key="5">
    <source>
        <dbReference type="EMBL" id="WVZ23612.1"/>
    </source>
</evidence>
<dbReference type="Gene3D" id="1.10.238.200">
    <property type="entry name" value="Cullin, PONY binding domain"/>
    <property type="match status" value="1"/>
</dbReference>
<gene>
    <name evidence="5" type="ORF">V8G54_002156</name>
</gene>
<dbReference type="InterPro" id="IPR014764">
    <property type="entry name" value="DCN-prot"/>
</dbReference>